<name>A0A4V6PVW3_LABRH</name>
<organism evidence="3 4">
    <name type="scientific">Labedaea rhizosphaerae</name>
    <dbReference type="NCBI Taxonomy" id="598644"/>
    <lineage>
        <taxon>Bacteria</taxon>
        <taxon>Bacillati</taxon>
        <taxon>Actinomycetota</taxon>
        <taxon>Actinomycetes</taxon>
        <taxon>Pseudonocardiales</taxon>
        <taxon>Pseudonocardiaceae</taxon>
        <taxon>Labedaea</taxon>
    </lineage>
</organism>
<dbReference type="RefSeq" id="WP_166659200.1">
    <property type="nucleotide sequence ID" value="NZ_SNXZ01000002.1"/>
</dbReference>
<feature type="domain" description="Amidohydrolase-related" evidence="2">
    <location>
        <begin position="5"/>
        <end position="289"/>
    </location>
</feature>
<dbReference type="Gene3D" id="3.20.20.140">
    <property type="entry name" value="Metal-dependent hydrolases"/>
    <property type="match status" value="1"/>
</dbReference>
<gene>
    <name evidence="3" type="ORF">EV186_1021390</name>
</gene>
<dbReference type="InterPro" id="IPR032465">
    <property type="entry name" value="ACMSD"/>
</dbReference>
<dbReference type="Proteomes" id="UP000295444">
    <property type="component" value="Unassembled WGS sequence"/>
</dbReference>
<dbReference type="EMBL" id="SNXZ01000002">
    <property type="protein sequence ID" value="TDQ01521.1"/>
    <property type="molecule type" value="Genomic_DNA"/>
</dbReference>
<evidence type="ECO:0000313" key="3">
    <source>
        <dbReference type="EMBL" id="TDQ01521.1"/>
    </source>
</evidence>
<dbReference type="GO" id="GO:0016831">
    <property type="term" value="F:carboxy-lyase activity"/>
    <property type="evidence" value="ECO:0007669"/>
    <property type="project" value="InterPro"/>
</dbReference>
<dbReference type="InterPro" id="IPR006680">
    <property type="entry name" value="Amidohydro-rel"/>
</dbReference>
<keyword evidence="1" id="KW-0456">Lyase</keyword>
<sequence length="292" mass="30436">MTVLDAHAHLVPRSLLGEVGKLPPLPGMTDVDVRARWLADTGITKQVLSPWLDVQAGGPDWTARLNDAMVAAASDLGTVTLASVDTADPDRAAEDLVTAAKPAEVAGVIVNTGTAPVENPFAPLWSAAAEHGVPIVLHPPTRPPTPELVGLGNVHGRLIDTTIAVSRLILTGVLDRHPGLKLLVVHGGGFLPYQASRLDGGYRSGESKVVDLELGRPSAYLSRLYYDTVALSPASIRFLAGIAPGHVVLGSDYPFPIGDQQPADTVRAAGLDETETASILHGAAADFFGVTA</sequence>
<dbReference type="InterPro" id="IPR032466">
    <property type="entry name" value="Metal_Hydrolase"/>
</dbReference>
<dbReference type="GO" id="GO:0019748">
    <property type="term" value="P:secondary metabolic process"/>
    <property type="evidence" value="ECO:0007669"/>
    <property type="project" value="TreeGrafter"/>
</dbReference>
<keyword evidence="4" id="KW-1185">Reference proteome</keyword>
<proteinExistence type="predicted"/>
<evidence type="ECO:0000259" key="2">
    <source>
        <dbReference type="Pfam" id="PF04909"/>
    </source>
</evidence>
<dbReference type="AlphaFoldDB" id="A0A4V6PVW3"/>
<protein>
    <submittedName>
        <fullName evidence="3">Aminocarboxymuconate-semialdehyde decarboxylase</fullName>
    </submittedName>
</protein>
<dbReference type="GO" id="GO:0016787">
    <property type="term" value="F:hydrolase activity"/>
    <property type="evidence" value="ECO:0007669"/>
    <property type="project" value="InterPro"/>
</dbReference>
<dbReference type="SUPFAM" id="SSF51556">
    <property type="entry name" value="Metallo-dependent hydrolases"/>
    <property type="match status" value="1"/>
</dbReference>
<dbReference type="Pfam" id="PF04909">
    <property type="entry name" value="Amidohydro_2"/>
    <property type="match status" value="1"/>
</dbReference>
<evidence type="ECO:0000313" key="4">
    <source>
        <dbReference type="Proteomes" id="UP000295444"/>
    </source>
</evidence>
<dbReference type="PANTHER" id="PTHR21240">
    <property type="entry name" value="2-AMINO-3-CARBOXYLMUCONATE-6-SEMIALDEHYDE DECARBOXYLASE"/>
    <property type="match status" value="1"/>
</dbReference>
<dbReference type="PANTHER" id="PTHR21240:SF28">
    <property type="entry name" value="ISO-OROTATE DECARBOXYLASE (EUROFUNG)"/>
    <property type="match status" value="1"/>
</dbReference>
<comment type="caution">
    <text evidence="3">The sequence shown here is derived from an EMBL/GenBank/DDBJ whole genome shotgun (WGS) entry which is preliminary data.</text>
</comment>
<evidence type="ECO:0000256" key="1">
    <source>
        <dbReference type="ARBA" id="ARBA00023239"/>
    </source>
</evidence>
<reference evidence="3 4" key="1">
    <citation type="submission" date="2019-03" db="EMBL/GenBank/DDBJ databases">
        <title>Genomic Encyclopedia of Type Strains, Phase IV (KMG-IV): sequencing the most valuable type-strain genomes for metagenomic binning, comparative biology and taxonomic classification.</title>
        <authorList>
            <person name="Goeker M."/>
        </authorList>
    </citation>
    <scope>NUCLEOTIDE SEQUENCE [LARGE SCALE GENOMIC DNA]</scope>
    <source>
        <strain evidence="3 4">DSM 45361</strain>
    </source>
</reference>
<dbReference type="GO" id="GO:0005737">
    <property type="term" value="C:cytoplasm"/>
    <property type="evidence" value="ECO:0007669"/>
    <property type="project" value="TreeGrafter"/>
</dbReference>
<accession>A0A4V6PVW3</accession>